<reference evidence="1 2" key="1">
    <citation type="submission" date="2017-11" db="EMBL/GenBank/DDBJ databases">
        <title>Complete genome of a free-living desiccation-tolerant cyanobacterium and its photosynthetic adaptation to extreme terrestrial habitat.</title>
        <authorList>
            <person name="Shang J."/>
        </authorList>
    </citation>
    <scope>NUCLEOTIDE SEQUENCE [LARGE SCALE GENOMIC DNA]</scope>
    <source>
        <strain evidence="1 2">CCNUN1</strain>
        <plasmid evidence="2">pnfsy06</plasmid>
    </source>
</reference>
<gene>
    <name evidence="1" type="ORF">COO91_09724</name>
</gene>
<name>A0A2K8T7H3_9NOSO</name>
<keyword evidence="1" id="KW-0614">Plasmid</keyword>
<sequence>MLLRKNKNLATKILTTNNYVETLLQKLFFSTQVALNPAVHWFALHEPK</sequence>
<proteinExistence type="predicted"/>
<evidence type="ECO:0000313" key="2">
    <source>
        <dbReference type="Proteomes" id="UP000232003"/>
    </source>
</evidence>
<dbReference type="EMBL" id="CP024791">
    <property type="protein sequence ID" value="AUB43543.1"/>
    <property type="molecule type" value="Genomic_DNA"/>
</dbReference>
<organism evidence="1 2">
    <name type="scientific">Nostoc flagelliforme CCNUN1</name>
    <dbReference type="NCBI Taxonomy" id="2038116"/>
    <lineage>
        <taxon>Bacteria</taxon>
        <taxon>Bacillati</taxon>
        <taxon>Cyanobacteriota</taxon>
        <taxon>Cyanophyceae</taxon>
        <taxon>Nostocales</taxon>
        <taxon>Nostocaceae</taxon>
        <taxon>Nostoc</taxon>
    </lineage>
</organism>
<keyword evidence="2" id="KW-1185">Reference proteome</keyword>
<dbReference type="Proteomes" id="UP000232003">
    <property type="component" value="Plasmid pNFSY06"/>
</dbReference>
<evidence type="ECO:0000313" key="1">
    <source>
        <dbReference type="EMBL" id="AUB43543.1"/>
    </source>
</evidence>
<geneLocation type="plasmid" evidence="2">
    <name>pnfsy06</name>
</geneLocation>
<accession>A0A2K8T7H3</accession>
<dbReference type="KEGG" id="nfl:COO91_09724"/>
<dbReference type="AlphaFoldDB" id="A0A2K8T7H3"/>
<protein>
    <submittedName>
        <fullName evidence="1">Uncharacterized protein</fullName>
    </submittedName>
</protein>